<name>A0A4W3HAB2_CALMI</name>
<dbReference type="Ensembl" id="ENSCMIT00000014131.1">
    <property type="protein sequence ID" value="ENSCMIP00000013828.1"/>
    <property type="gene ID" value="ENSCMIG00000006907.1"/>
</dbReference>
<keyword evidence="1" id="KW-0812">Transmembrane</keyword>
<protein>
    <recommendedName>
        <fullName evidence="4">Dipeptidyl aminopeptidase-like protein 6</fullName>
    </recommendedName>
</protein>
<dbReference type="Proteomes" id="UP000314986">
    <property type="component" value="Unassembled WGS sequence"/>
</dbReference>
<evidence type="ECO:0000313" key="2">
    <source>
        <dbReference type="Ensembl" id="ENSCMIP00000013828.1"/>
    </source>
</evidence>
<sequence length="119" mass="13302">MIATQFNVSRDPDRSGSTAEPLNWKGIGLALLVISLIFSLVVLSIVILTPDVLTRKITVPLSLDDIKREEFQTHQPDVQWVSDRHVVFRTREGHVIKQDVETQETVTLVGNSTFVSGSF</sequence>
<keyword evidence="1" id="KW-1133">Transmembrane helix</keyword>
<reference evidence="3" key="2">
    <citation type="journal article" date="2007" name="PLoS Biol.">
        <title>Survey sequencing and comparative analysis of the elephant shark (Callorhinchus milii) genome.</title>
        <authorList>
            <person name="Venkatesh B."/>
            <person name="Kirkness E.F."/>
            <person name="Loh Y.H."/>
            <person name="Halpern A.L."/>
            <person name="Lee A.P."/>
            <person name="Johnson J."/>
            <person name="Dandona N."/>
            <person name="Viswanathan L.D."/>
            <person name="Tay A."/>
            <person name="Venter J.C."/>
            <person name="Strausberg R.L."/>
            <person name="Brenner S."/>
        </authorList>
    </citation>
    <scope>NUCLEOTIDE SEQUENCE [LARGE SCALE GENOMIC DNA]</scope>
</reference>
<dbReference type="OMA" id="HIVYENM"/>
<reference evidence="2" key="4">
    <citation type="submission" date="2025-08" db="UniProtKB">
        <authorList>
            <consortium name="Ensembl"/>
        </authorList>
    </citation>
    <scope>IDENTIFICATION</scope>
</reference>
<keyword evidence="1" id="KW-0472">Membrane</keyword>
<reference evidence="2" key="5">
    <citation type="submission" date="2025-09" db="UniProtKB">
        <authorList>
            <consortium name="Ensembl"/>
        </authorList>
    </citation>
    <scope>IDENTIFICATION</scope>
</reference>
<dbReference type="STRING" id="7868.ENSCMIP00000013828"/>
<keyword evidence="3" id="KW-1185">Reference proteome</keyword>
<evidence type="ECO:0000313" key="3">
    <source>
        <dbReference type="Proteomes" id="UP000314986"/>
    </source>
</evidence>
<organism evidence="2 3">
    <name type="scientific">Callorhinchus milii</name>
    <name type="common">Ghost shark</name>
    <dbReference type="NCBI Taxonomy" id="7868"/>
    <lineage>
        <taxon>Eukaryota</taxon>
        <taxon>Metazoa</taxon>
        <taxon>Chordata</taxon>
        <taxon>Craniata</taxon>
        <taxon>Vertebrata</taxon>
        <taxon>Chondrichthyes</taxon>
        <taxon>Holocephali</taxon>
        <taxon>Chimaeriformes</taxon>
        <taxon>Callorhinchidae</taxon>
        <taxon>Callorhinchus</taxon>
    </lineage>
</organism>
<evidence type="ECO:0000256" key="1">
    <source>
        <dbReference type="SAM" id="Phobius"/>
    </source>
</evidence>
<dbReference type="AlphaFoldDB" id="A0A4W3HAB2"/>
<dbReference type="Gene3D" id="2.140.10.30">
    <property type="entry name" value="Dipeptidylpeptidase IV, N-terminal domain"/>
    <property type="match status" value="1"/>
</dbReference>
<evidence type="ECO:0008006" key="4">
    <source>
        <dbReference type="Google" id="ProtNLM"/>
    </source>
</evidence>
<reference evidence="3" key="3">
    <citation type="journal article" date="2014" name="Nature">
        <title>Elephant shark genome provides unique insights into gnathostome evolution.</title>
        <authorList>
            <consortium name="International Elephant Shark Genome Sequencing Consortium"/>
            <person name="Venkatesh B."/>
            <person name="Lee A.P."/>
            <person name="Ravi V."/>
            <person name="Maurya A.K."/>
            <person name="Lian M.M."/>
            <person name="Swann J.B."/>
            <person name="Ohta Y."/>
            <person name="Flajnik M.F."/>
            <person name="Sutoh Y."/>
            <person name="Kasahara M."/>
            <person name="Hoon S."/>
            <person name="Gangu V."/>
            <person name="Roy S.W."/>
            <person name="Irimia M."/>
            <person name="Korzh V."/>
            <person name="Kondrychyn I."/>
            <person name="Lim Z.W."/>
            <person name="Tay B.H."/>
            <person name="Tohari S."/>
            <person name="Kong K.W."/>
            <person name="Ho S."/>
            <person name="Lorente-Galdos B."/>
            <person name="Quilez J."/>
            <person name="Marques-Bonet T."/>
            <person name="Raney B.J."/>
            <person name="Ingham P.W."/>
            <person name="Tay A."/>
            <person name="Hillier L.W."/>
            <person name="Minx P."/>
            <person name="Boehm T."/>
            <person name="Wilson R.K."/>
            <person name="Brenner S."/>
            <person name="Warren W.C."/>
        </authorList>
    </citation>
    <scope>NUCLEOTIDE SEQUENCE [LARGE SCALE GENOMIC DNA]</scope>
</reference>
<feature type="transmembrane region" description="Helical" evidence="1">
    <location>
        <begin position="27"/>
        <end position="48"/>
    </location>
</feature>
<dbReference type="InParanoid" id="A0A4W3HAB2"/>
<accession>A0A4W3HAB2</accession>
<dbReference type="GeneTree" id="ENSGT00940000154657"/>
<proteinExistence type="predicted"/>
<reference evidence="3" key="1">
    <citation type="journal article" date="2006" name="Science">
        <title>Ancient noncoding elements conserved in the human genome.</title>
        <authorList>
            <person name="Venkatesh B."/>
            <person name="Kirkness E.F."/>
            <person name="Loh Y.H."/>
            <person name="Halpern A.L."/>
            <person name="Lee A.P."/>
            <person name="Johnson J."/>
            <person name="Dandona N."/>
            <person name="Viswanathan L.D."/>
            <person name="Tay A."/>
            <person name="Venter J.C."/>
            <person name="Strausberg R.L."/>
            <person name="Brenner S."/>
        </authorList>
    </citation>
    <scope>NUCLEOTIDE SEQUENCE [LARGE SCALE GENOMIC DNA]</scope>
</reference>